<name>E0UP15_GLOV7</name>
<evidence type="ECO:0000313" key="2">
    <source>
        <dbReference type="Proteomes" id="UP000008206"/>
    </source>
</evidence>
<proteinExistence type="predicted"/>
<dbReference type="HOGENOM" id="CLU_2648426_0_0_3"/>
<evidence type="ECO:0000313" key="1">
    <source>
        <dbReference type="EMBL" id="ADN18695.1"/>
    </source>
</evidence>
<dbReference type="AlphaFoldDB" id="E0UP15"/>
<gene>
    <name evidence="1" type="ordered locus">Cyan7822_6213</name>
</gene>
<keyword evidence="2" id="KW-1185">Reference proteome</keyword>
<dbReference type="KEGG" id="cyj:Cyan7822_6213"/>
<dbReference type="Proteomes" id="UP000008206">
    <property type="component" value="Plasmid Cy782206"/>
</dbReference>
<sequence length="76" mass="9077">MVTTIAINQSLVNEIEQTAMVLKKLLIKYEREINDKYDDNYDDNIPENDLKLSEDKILNEAIHCFKDFFYYEIVNK</sequence>
<dbReference type="RefSeq" id="WP_013335139.1">
    <property type="nucleotide sequence ID" value="NC_014535.1"/>
</dbReference>
<keyword evidence="1" id="KW-0614">Plasmid</keyword>
<organism evidence="1 2">
    <name type="scientific">Gloeothece verrucosa (strain PCC 7822)</name>
    <name type="common">Cyanothece sp. (strain PCC 7822)</name>
    <dbReference type="NCBI Taxonomy" id="497965"/>
    <lineage>
        <taxon>Bacteria</taxon>
        <taxon>Bacillati</taxon>
        <taxon>Cyanobacteriota</taxon>
        <taxon>Cyanophyceae</taxon>
        <taxon>Oscillatoriophycideae</taxon>
        <taxon>Chroococcales</taxon>
        <taxon>Aphanothecaceae</taxon>
        <taxon>Gloeothece</taxon>
        <taxon>Gloeothece verrucosa</taxon>
    </lineage>
</organism>
<reference evidence="2" key="1">
    <citation type="journal article" date="2011" name="MBio">
        <title>Novel metabolic attributes of the genus Cyanothece, comprising a group of unicellular nitrogen-fixing Cyanobacteria.</title>
        <authorList>
            <person name="Bandyopadhyay A."/>
            <person name="Elvitigala T."/>
            <person name="Welsh E."/>
            <person name="Stockel J."/>
            <person name="Liberton M."/>
            <person name="Min H."/>
            <person name="Sherman L.A."/>
            <person name="Pakrasi H.B."/>
        </authorList>
    </citation>
    <scope>NUCLEOTIDE SEQUENCE [LARGE SCALE GENOMIC DNA]</scope>
    <source>
        <strain evidence="2">PCC 7822</strain>
        <plasmid evidence="2">Cy782206</plasmid>
    </source>
</reference>
<protein>
    <submittedName>
        <fullName evidence="1">Uncharacterized protein</fullName>
    </submittedName>
</protein>
<geneLocation type="plasmid" evidence="1 2">
    <name>Cy782206</name>
</geneLocation>
<dbReference type="EMBL" id="CP002204">
    <property type="protein sequence ID" value="ADN18695.1"/>
    <property type="molecule type" value="Genomic_DNA"/>
</dbReference>
<accession>E0UP15</accession>